<evidence type="ECO:0000313" key="2">
    <source>
        <dbReference type="EMBL" id="EGZ07506.1"/>
    </source>
</evidence>
<name>G5AA77_PHYSP</name>
<dbReference type="Proteomes" id="UP000002640">
    <property type="component" value="Unassembled WGS sequence"/>
</dbReference>
<reference evidence="2 3" key="1">
    <citation type="journal article" date="2006" name="Science">
        <title>Phytophthora genome sequences uncover evolutionary origins and mechanisms of pathogenesis.</title>
        <authorList>
            <person name="Tyler B.M."/>
            <person name="Tripathy S."/>
            <person name="Zhang X."/>
            <person name="Dehal P."/>
            <person name="Jiang R.H."/>
            <person name="Aerts A."/>
            <person name="Arredondo F.D."/>
            <person name="Baxter L."/>
            <person name="Bensasson D."/>
            <person name="Beynon J.L."/>
            <person name="Chapman J."/>
            <person name="Damasceno C.M."/>
            <person name="Dorrance A.E."/>
            <person name="Dou D."/>
            <person name="Dickerman A.W."/>
            <person name="Dubchak I.L."/>
            <person name="Garbelotto M."/>
            <person name="Gijzen M."/>
            <person name="Gordon S.G."/>
            <person name="Govers F."/>
            <person name="Grunwald N.J."/>
            <person name="Huang W."/>
            <person name="Ivors K.L."/>
            <person name="Jones R.W."/>
            <person name="Kamoun S."/>
            <person name="Krampis K."/>
            <person name="Lamour K.H."/>
            <person name="Lee M.K."/>
            <person name="McDonald W.H."/>
            <person name="Medina M."/>
            <person name="Meijer H.J."/>
            <person name="Nordberg E.K."/>
            <person name="Maclean D.J."/>
            <person name="Ospina-Giraldo M.D."/>
            <person name="Morris P.F."/>
            <person name="Phuntumart V."/>
            <person name="Putnam N.H."/>
            <person name="Rash S."/>
            <person name="Rose J.K."/>
            <person name="Sakihama Y."/>
            <person name="Salamov A.A."/>
            <person name="Savidor A."/>
            <person name="Scheuring C.F."/>
            <person name="Smith B.M."/>
            <person name="Sobral B.W."/>
            <person name="Terry A."/>
            <person name="Torto-Alalibo T.A."/>
            <person name="Win J."/>
            <person name="Xu Z."/>
            <person name="Zhang H."/>
            <person name="Grigoriev I.V."/>
            <person name="Rokhsar D.S."/>
            <person name="Boore J.L."/>
        </authorList>
    </citation>
    <scope>NUCLEOTIDE SEQUENCE [LARGE SCALE GENOMIC DNA]</scope>
    <source>
        <strain evidence="2 3">P6497</strain>
    </source>
</reference>
<accession>G5AA77</accession>
<dbReference type="InParanoid" id="G5AA77"/>
<evidence type="ECO:0000256" key="1">
    <source>
        <dbReference type="SAM" id="Phobius"/>
    </source>
</evidence>
<dbReference type="EMBL" id="JH159162">
    <property type="protein sequence ID" value="EGZ07506.1"/>
    <property type="molecule type" value="Genomic_DNA"/>
</dbReference>
<protein>
    <submittedName>
        <fullName evidence="2">Uncharacterized protein</fullName>
    </submittedName>
</protein>
<gene>
    <name evidence="2" type="ORF">PHYSODRAFT_319335</name>
</gene>
<proteinExistence type="predicted"/>
<keyword evidence="1" id="KW-0472">Membrane</keyword>
<dbReference type="KEGG" id="psoj:PHYSODRAFT_319335"/>
<dbReference type="AlphaFoldDB" id="G5AA77"/>
<sequence>MVHGLPEPPSNKFVGLSFCAFAYWWVVLFGVHLLTFVYNACFAKFYWGFDSTLLSYVLELYIIGIPERSFTCCARVFGWIYRAFQRWSELFGVNGSYFHTSIICREVLETVLQTMQAFRMSVHLPDTRLNGFYVGLLVINCWSSLVIHSRWFSRDEARRRFALLVSDCALDLMSTVGVSTAIVLRYVGELELTAEGFQFDRLGDDDRLAQMLTETQLVLVASWTDLAMRSIFSLSLAMTITNMKELIRYSPASKIQVQAVRACSDTEVDGLRATPLLSQQPQRIVKVLTKPASEAQAPFHHAVHIAFAVWGAVLLALHVYATTKTPLSMCMPKVHPLAGTLPSCFMVNFNCHYLGITATNEEVHREWSKLDRATAVKLRVLHCPAFEMPESFREFSQLQEIQVYNSTIAGWGLEAAVTNSSHPKVLSLTAARVNMTNGLLPRGLQSPDFPNSLSQIVFCETNLCELPSDIDTIWRAHSSIYMENSKLTSVPPALTRLQPYYLALSGNSITEVPSELFEVNGLLRIGLGRTNISVVPQNVLHPTTSAPIIDVTQTSVSFFWAWMDLILQPNPGYPPKLLAGGSPYCSDLDRIMIGVSKTFSEPFSAQFSPLLMNSSEANWVFLSQVVDCTPPSRPTDFPLDDWDQFYRLVNE</sequence>
<organism evidence="2 3">
    <name type="scientific">Phytophthora sojae (strain P6497)</name>
    <name type="common">Soybean stem and root rot agent</name>
    <name type="synonym">Phytophthora megasperma f. sp. glycines</name>
    <dbReference type="NCBI Taxonomy" id="1094619"/>
    <lineage>
        <taxon>Eukaryota</taxon>
        <taxon>Sar</taxon>
        <taxon>Stramenopiles</taxon>
        <taxon>Oomycota</taxon>
        <taxon>Peronosporomycetes</taxon>
        <taxon>Peronosporales</taxon>
        <taxon>Peronosporaceae</taxon>
        <taxon>Phytophthora</taxon>
    </lineage>
</organism>
<feature type="transmembrane region" description="Helical" evidence="1">
    <location>
        <begin position="13"/>
        <end position="38"/>
    </location>
</feature>
<dbReference type="Gene3D" id="3.80.10.10">
    <property type="entry name" value="Ribonuclease Inhibitor"/>
    <property type="match status" value="1"/>
</dbReference>
<keyword evidence="1" id="KW-1133">Transmembrane helix</keyword>
<dbReference type="GeneID" id="20644310"/>
<dbReference type="RefSeq" id="XP_009537072.1">
    <property type="nucleotide sequence ID" value="XM_009538777.1"/>
</dbReference>
<keyword evidence="3" id="KW-1185">Reference proteome</keyword>
<dbReference type="InterPro" id="IPR032675">
    <property type="entry name" value="LRR_dom_sf"/>
</dbReference>
<dbReference type="SUPFAM" id="SSF52058">
    <property type="entry name" value="L domain-like"/>
    <property type="match status" value="1"/>
</dbReference>
<feature type="transmembrane region" description="Helical" evidence="1">
    <location>
        <begin position="131"/>
        <end position="149"/>
    </location>
</feature>
<evidence type="ECO:0000313" key="3">
    <source>
        <dbReference type="Proteomes" id="UP000002640"/>
    </source>
</evidence>
<keyword evidence="1" id="KW-0812">Transmembrane</keyword>